<dbReference type="Pfam" id="PF02635">
    <property type="entry name" value="DsrE"/>
    <property type="match status" value="1"/>
</dbReference>
<sequence length="127" mass="14453">MAKILSIVETAYRATLEEQDDTIVWLNTMFKKLNADISLLFRSNAVNYVIQGQNASGLSIGGMVQQNPPQIGRDIADLLAMGVPIYVVEADLRERGIKREEMMPGVQTMGVEEFYHRLADFDHIWHW</sequence>
<dbReference type="InterPro" id="IPR027396">
    <property type="entry name" value="DsrEFH-like"/>
</dbReference>
<dbReference type="Gene3D" id="3.40.1260.10">
    <property type="entry name" value="DsrEFH-like"/>
    <property type="match status" value="1"/>
</dbReference>
<organism evidence="1 2">
    <name type="scientific">SAR324 cluster bacterium</name>
    <dbReference type="NCBI Taxonomy" id="2024889"/>
    <lineage>
        <taxon>Bacteria</taxon>
        <taxon>Deltaproteobacteria</taxon>
        <taxon>SAR324 cluster</taxon>
    </lineage>
</organism>
<dbReference type="SUPFAM" id="SSF75169">
    <property type="entry name" value="DsrEFH-like"/>
    <property type="match status" value="1"/>
</dbReference>
<dbReference type="EMBL" id="NVSR01000072">
    <property type="protein sequence ID" value="PCI27146.1"/>
    <property type="molecule type" value="Genomic_DNA"/>
</dbReference>
<dbReference type="Proteomes" id="UP000218113">
    <property type="component" value="Unassembled WGS sequence"/>
</dbReference>
<dbReference type="AlphaFoldDB" id="A0A2A4T0K0"/>
<proteinExistence type="predicted"/>
<dbReference type="InterPro" id="IPR003787">
    <property type="entry name" value="Sulphur_relay_DsrE/F-like"/>
</dbReference>
<reference evidence="2" key="1">
    <citation type="submission" date="2017-08" db="EMBL/GenBank/DDBJ databases">
        <title>A dynamic microbial community with high functional redundancy inhabits the cold, oxic subseafloor aquifer.</title>
        <authorList>
            <person name="Tully B.J."/>
            <person name="Wheat C.G."/>
            <person name="Glazer B.T."/>
            <person name="Huber J.A."/>
        </authorList>
    </citation>
    <scope>NUCLEOTIDE SEQUENCE [LARGE SCALE GENOMIC DNA]</scope>
</reference>
<protein>
    <submittedName>
        <fullName evidence="1">Uncharacterized protein</fullName>
    </submittedName>
</protein>
<accession>A0A2A4T0K0</accession>
<evidence type="ECO:0000313" key="2">
    <source>
        <dbReference type="Proteomes" id="UP000218113"/>
    </source>
</evidence>
<gene>
    <name evidence="1" type="ORF">COB67_09225</name>
</gene>
<comment type="caution">
    <text evidence="1">The sequence shown here is derived from an EMBL/GenBank/DDBJ whole genome shotgun (WGS) entry which is preliminary data.</text>
</comment>
<evidence type="ECO:0000313" key="1">
    <source>
        <dbReference type="EMBL" id="PCI27146.1"/>
    </source>
</evidence>
<name>A0A2A4T0K0_9DELT</name>